<dbReference type="Pfam" id="PF02660">
    <property type="entry name" value="G3P_acyltransf"/>
    <property type="match status" value="1"/>
</dbReference>
<protein>
    <recommendedName>
        <fullName evidence="10">Glycerol-3-phosphate acyltransferase</fullName>
    </recommendedName>
    <alternativeName>
        <fullName evidence="10">Acyl-PO4 G3P acyltransferase</fullName>
    </alternativeName>
    <alternativeName>
        <fullName evidence="10">Acyl-phosphate--glycerol-3-phosphate acyltransferase</fullName>
    </alternativeName>
    <alternativeName>
        <fullName evidence="10">G3P acyltransferase</fullName>
        <shortName evidence="10">GPAT</shortName>
        <ecNumber evidence="10">2.3.1.275</ecNumber>
    </alternativeName>
    <alternativeName>
        <fullName evidence="10">Lysophosphatidic acid synthase</fullName>
        <shortName evidence="10">LPA synthase</shortName>
    </alternativeName>
</protein>
<dbReference type="KEGG" id="fpe:Ferpe_1061"/>
<dbReference type="GO" id="GO:0005886">
    <property type="term" value="C:plasma membrane"/>
    <property type="evidence" value="ECO:0007669"/>
    <property type="project" value="UniProtKB-SubCell"/>
</dbReference>
<dbReference type="SMART" id="SM01207">
    <property type="entry name" value="G3P_acyltransf"/>
    <property type="match status" value="1"/>
</dbReference>
<keyword evidence="1 10" id="KW-1003">Cell membrane</keyword>
<comment type="subcellular location">
    <subcellularLocation>
        <location evidence="10">Cell inner membrane</location>
        <topology evidence="10">Multi-pass membrane protein</topology>
    </subcellularLocation>
</comment>
<dbReference type="PANTHER" id="PTHR30309:SF1">
    <property type="entry name" value="GLYCEROL-3-PHOSPHATE ACYLTRANSFERASE 1"/>
    <property type="match status" value="1"/>
</dbReference>
<dbReference type="InterPro" id="IPR003811">
    <property type="entry name" value="G3P_acylTferase_PlsY"/>
</dbReference>
<dbReference type="GO" id="GO:0008654">
    <property type="term" value="P:phospholipid biosynthetic process"/>
    <property type="evidence" value="ECO:0007669"/>
    <property type="project" value="UniProtKB-UniRule"/>
</dbReference>
<comment type="catalytic activity">
    <reaction evidence="10">
        <text>an acyl phosphate + sn-glycerol 3-phosphate = a 1-acyl-sn-glycero-3-phosphate + phosphate</text>
        <dbReference type="Rhea" id="RHEA:34075"/>
        <dbReference type="ChEBI" id="CHEBI:43474"/>
        <dbReference type="ChEBI" id="CHEBI:57597"/>
        <dbReference type="ChEBI" id="CHEBI:57970"/>
        <dbReference type="ChEBI" id="CHEBI:59918"/>
        <dbReference type="EC" id="2.3.1.275"/>
    </reaction>
</comment>
<accession>H9UCC5</accession>
<dbReference type="RefSeq" id="WP_014451609.1">
    <property type="nucleotide sequence ID" value="NC_017095.1"/>
</dbReference>
<keyword evidence="10" id="KW-0997">Cell inner membrane</keyword>
<dbReference type="AlphaFoldDB" id="H9UCC5"/>
<keyword evidence="5 10" id="KW-1133">Transmembrane helix</keyword>
<comment type="similarity">
    <text evidence="10">Belongs to the PlsY family.</text>
</comment>
<proteinExistence type="inferred from homology"/>
<comment type="pathway">
    <text evidence="10">Lipid metabolism; phospholipid metabolism.</text>
</comment>
<evidence type="ECO:0000256" key="9">
    <source>
        <dbReference type="ARBA" id="ARBA00023264"/>
    </source>
</evidence>
<keyword evidence="8 10" id="KW-0594">Phospholipid biosynthesis</keyword>
<evidence type="ECO:0000256" key="5">
    <source>
        <dbReference type="ARBA" id="ARBA00022989"/>
    </source>
</evidence>
<gene>
    <name evidence="10" type="primary">plsY</name>
    <name evidence="11" type="ordered locus">Ferpe_1061</name>
</gene>
<feature type="transmembrane region" description="Helical" evidence="10">
    <location>
        <begin position="127"/>
        <end position="146"/>
    </location>
</feature>
<name>H9UCC5_FERPD</name>
<keyword evidence="4 10" id="KW-0812">Transmembrane</keyword>
<dbReference type="EMBL" id="CP003260">
    <property type="protein sequence ID" value="AFG35168.1"/>
    <property type="molecule type" value="Genomic_DNA"/>
</dbReference>
<evidence type="ECO:0000256" key="2">
    <source>
        <dbReference type="ARBA" id="ARBA00022516"/>
    </source>
</evidence>
<dbReference type="UniPathway" id="UPA00085"/>
<evidence type="ECO:0000313" key="12">
    <source>
        <dbReference type="Proteomes" id="UP000007384"/>
    </source>
</evidence>
<evidence type="ECO:0000256" key="8">
    <source>
        <dbReference type="ARBA" id="ARBA00023209"/>
    </source>
</evidence>
<dbReference type="HAMAP" id="MF_01043">
    <property type="entry name" value="PlsY"/>
    <property type="match status" value="1"/>
</dbReference>
<feature type="transmembrane region" description="Helical" evidence="10">
    <location>
        <begin position="158"/>
        <end position="174"/>
    </location>
</feature>
<keyword evidence="7 10" id="KW-0472">Membrane</keyword>
<dbReference type="STRING" id="771875.Ferpe_1061"/>
<comment type="function">
    <text evidence="10">Catalyzes the transfer of an acyl group from acyl-phosphate (acyl-PO(4)) to glycerol-3-phosphate (G3P) to form lysophosphatidic acid (LPA). This enzyme utilizes acyl-phosphate as fatty acyl donor, but not acyl-CoA or acyl-ACP.</text>
</comment>
<reference evidence="11" key="1">
    <citation type="submission" date="2012-03" db="EMBL/GenBank/DDBJ databases">
        <title>Complete sequence of Fervidobacterium pennivorans DSM 9078.</title>
        <authorList>
            <consortium name="US DOE Joint Genome Institute"/>
            <person name="Lucas S."/>
            <person name="Han J."/>
            <person name="Lapidus A."/>
            <person name="Cheng J.-F."/>
            <person name="Goodwin L."/>
            <person name="Pitluck S."/>
            <person name="Peters L."/>
            <person name="Ovchinnikova G."/>
            <person name="Lu M."/>
            <person name="Detter J.C."/>
            <person name="Han C."/>
            <person name="Tapia R."/>
            <person name="Land M."/>
            <person name="Hauser L."/>
            <person name="Kyrpides N."/>
            <person name="Ivanova N."/>
            <person name="Pagani I."/>
            <person name="Noll K.M."/>
            <person name="Woyke T."/>
        </authorList>
    </citation>
    <scope>NUCLEOTIDE SEQUENCE</scope>
    <source>
        <strain evidence="11">DSM 9078</strain>
    </source>
</reference>
<evidence type="ECO:0000256" key="4">
    <source>
        <dbReference type="ARBA" id="ARBA00022692"/>
    </source>
</evidence>
<keyword evidence="9 10" id="KW-1208">Phospholipid metabolism</keyword>
<keyword evidence="3 10" id="KW-0808">Transferase</keyword>
<sequence length="217" mass="24511">MFNNKIPIYLSIIALQFLSGSVMYSYIFAKLLRIDLTKVRDGNPGSSNLWRVAGWKWGFTALALDYFKGTLPLAIFILKYGQSLNKYIISLAALAGILGHAFSPMLKFKGGKAIATSFGAWSVLTKWEGPTILGGVFTAFSVYHMLIGKKQTTPEEDTIRVLFGYIALLVYVIWKSMHGYYELTILYIGNLFVILYKHRRELAKIIFHNKAKARSHV</sequence>
<evidence type="ECO:0000256" key="1">
    <source>
        <dbReference type="ARBA" id="ARBA00022475"/>
    </source>
</evidence>
<dbReference type="GO" id="GO:0043772">
    <property type="term" value="F:acyl-phosphate glycerol-3-phosphate acyltransferase activity"/>
    <property type="evidence" value="ECO:0007669"/>
    <property type="project" value="UniProtKB-UniRule"/>
</dbReference>
<dbReference type="Proteomes" id="UP000007384">
    <property type="component" value="Chromosome"/>
</dbReference>
<dbReference type="PATRIC" id="fig|771875.3.peg.1085"/>
<evidence type="ECO:0000256" key="7">
    <source>
        <dbReference type="ARBA" id="ARBA00023136"/>
    </source>
</evidence>
<keyword evidence="6 10" id="KW-0443">Lipid metabolism</keyword>
<feature type="transmembrane region" description="Helical" evidence="10">
    <location>
        <begin position="180"/>
        <end position="196"/>
    </location>
</feature>
<organism evidence="11 12">
    <name type="scientific">Fervidobacterium pennivorans (strain DSM 9078 / Ven5)</name>
    <dbReference type="NCBI Taxonomy" id="771875"/>
    <lineage>
        <taxon>Bacteria</taxon>
        <taxon>Thermotogati</taxon>
        <taxon>Thermotogota</taxon>
        <taxon>Thermotogae</taxon>
        <taxon>Thermotogales</taxon>
        <taxon>Fervidobacteriaceae</taxon>
        <taxon>Fervidobacterium</taxon>
    </lineage>
</organism>
<dbReference type="PANTHER" id="PTHR30309">
    <property type="entry name" value="INNER MEMBRANE PROTEIN YGIH"/>
    <property type="match status" value="1"/>
</dbReference>
<dbReference type="EC" id="2.3.1.275" evidence="10"/>
<feature type="transmembrane region" description="Helical" evidence="10">
    <location>
        <begin position="6"/>
        <end position="29"/>
    </location>
</feature>
<keyword evidence="12" id="KW-1185">Reference proteome</keyword>
<evidence type="ECO:0000313" key="11">
    <source>
        <dbReference type="EMBL" id="AFG35168.1"/>
    </source>
</evidence>
<evidence type="ECO:0000256" key="6">
    <source>
        <dbReference type="ARBA" id="ARBA00023098"/>
    </source>
</evidence>
<keyword evidence="2 10" id="KW-0444">Lipid biosynthesis</keyword>
<evidence type="ECO:0000256" key="3">
    <source>
        <dbReference type="ARBA" id="ARBA00022679"/>
    </source>
</evidence>
<comment type="subunit">
    <text evidence="10">Probably interacts with PlsX.</text>
</comment>
<dbReference type="OrthoDB" id="9777124at2"/>
<dbReference type="HOGENOM" id="CLU_081254_6_1_0"/>
<dbReference type="eggNOG" id="COG0344">
    <property type="taxonomic scope" value="Bacteria"/>
</dbReference>
<feature type="transmembrane region" description="Helical" evidence="10">
    <location>
        <begin position="87"/>
        <end position="107"/>
    </location>
</feature>
<evidence type="ECO:0000256" key="10">
    <source>
        <dbReference type="HAMAP-Rule" id="MF_01043"/>
    </source>
</evidence>